<dbReference type="EnsemblProtists" id="EOD40182">
    <property type="protein sequence ID" value="EOD40182"/>
    <property type="gene ID" value="EMIHUDRAFT_454330"/>
</dbReference>
<protein>
    <submittedName>
        <fullName evidence="2">Uncharacterized protein</fullName>
    </submittedName>
</protein>
<feature type="compositionally biased region" description="Low complexity" evidence="1">
    <location>
        <begin position="23"/>
        <end position="34"/>
    </location>
</feature>
<sequence length="69" mass="7146">LASPRAAPRSTDSHTPLLRARARGAAAGRCGGSAPPLRRGLIAAAAADSDRGTTGQKYVPSRPSRRRPE</sequence>
<accession>A0A0D3KWP7</accession>
<name>A0A0D3KWP7_EMIH1</name>
<organism evidence="2 3">
    <name type="scientific">Emiliania huxleyi (strain CCMP1516)</name>
    <dbReference type="NCBI Taxonomy" id="280463"/>
    <lineage>
        <taxon>Eukaryota</taxon>
        <taxon>Haptista</taxon>
        <taxon>Haptophyta</taxon>
        <taxon>Prymnesiophyceae</taxon>
        <taxon>Isochrysidales</taxon>
        <taxon>Noelaerhabdaceae</taxon>
        <taxon>Emiliania</taxon>
    </lineage>
</organism>
<reference evidence="2" key="2">
    <citation type="submission" date="2024-10" db="UniProtKB">
        <authorList>
            <consortium name="EnsemblProtists"/>
        </authorList>
    </citation>
    <scope>IDENTIFICATION</scope>
</reference>
<evidence type="ECO:0000256" key="1">
    <source>
        <dbReference type="SAM" id="MobiDB-lite"/>
    </source>
</evidence>
<reference evidence="3" key="1">
    <citation type="journal article" date="2013" name="Nature">
        <title>Pan genome of the phytoplankton Emiliania underpins its global distribution.</title>
        <authorList>
            <person name="Read B.A."/>
            <person name="Kegel J."/>
            <person name="Klute M.J."/>
            <person name="Kuo A."/>
            <person name="Lefebvre S.C."/>
            <person name="Maumus F."/>
            <person name="Mayer C."/>
            <person name="Miller J."/>
            <person name="Monier A."/>
            <person name="Salamov A."/>
            <person name="Young J."/>
            <person name="Aguilar M."/>
            <person name="Claverie J.M."/>
            <person name="Frickenhaus S."/>
            <person name="Gonzalez K."/>
            <person name="Herman E.K."/>
            <person name="Lin Y.C."/>
            <person name="Napier J."/>
            <person name="Ogata H."/>
            <person name="Sarno A.F."/>
            <person name="Shmutz J."/>
            <person name="Schroeder D."/>
            <person name="de Vargas C."/>
            <person name="Verret F."/>
            <person name="von Dassow P."/>
            <person name="Valentin K."/>
            <person name="Van de Peer Y."/>
            <person name="Wheeler G."/>
            <person name="Dacks J.B."/>
            <person name="Delwiche C.F."/>
            <person name="Dyhrman S.T."/>
            <person name="Glockner G."/>
            <person name="John U."/>
            <person name="Richards T."/>
            <person name="Worden A.Z."/>
            <person name="Zhang X."/>
            <person name="Grigoriev I.V."/>
            <person name="Allen A.E."/>
            <person name="Bidle K."/>
            <person name="Borodovsky M."/>
            <person name="Bowler C."/>
            <person name="Brownlee C."/>
            <person name="Cock J.M."/>
            <person name="Elias M."/>
            <person name="Gladyshev V.N."/>
            <person name="Groth M."/>
            <person name="Guda C."/>
            <person name="Hadaegh A."/>
            <person name="Iglesias-Rodriguez M.D."/>
            <person name="Jenkins J."/>
            <person name="Jones B.M."/>
            <person name="Lawson T."/>
            <person name="Leese F."/>
            <person name="Lindquist E."/>
            <person name="Lobanov A."/>
            <person name="Lomsadze A."/>
            <person name="Malik S.B."/>
            <person name="Marsh M.E."/>
            <person name="Mackinder L."/>
            <person name="Mock T."/>
            <person name="Mueller-Roeber B."/>
            <person name="Pagarete A."/>
            <person name="Parker M."/>
            <person name="Probert I."/>
            <person name="Quesneville H."/>
            <person name="Raines C."/>
            <person name="Rensing S.A."/>
            <person name="Riano-Pachon D.M."/>
            <person name="Richier S."/>
            <person name="Rokitta S."/>
            <person name="Shiraiwa Y."/>
            <person name="Soanes D.M."/>
            <person name="van der Giezen M."/>
            <person name="Wahlund T.M."/>
            <person name="Williams B."/>
            <person name="Wilson W."/>
            <person name="Wolfe G."/>
            <person name="Wurch L.L."/>
        </authorList>
    </citation>
    <scope>NUCLEOTIDE SEQUENCE</scope>
</reference>
<proteinExistence type="predicted"/>
<feature type="region of interest" description="Disordered" evidence="1">
    <location>
        <begin position="1"/>
        <end position="69"/>
    </location>
</feature>
<dbReference type="GeneID" id="17285453"/>
<dbReference type="HOGENOM" id="CLU_2783744_0_0_1"/>
<evidence type="ECO:0000313" key="3">
    <source>
        <dbReference type="Proteomes" id="UP000013827"/>
    </source>
</evidence>
<dbReference type="PaxDb" id="2903-EOD40182"/>
<dbReference type="AlphaFoldDB" id="A0A0D3KWP7"/>
<dbReference type="Proteomes" id="UP000013827">
    <property type="component" value="Unassembled WGS sequence"/>
</dbReference>
<evidence type="ECO:0000313" key="2">
    <source>
        <dbReference type="EnsemblProtists" id="EOD40182"/>
    </source>
</evidence>
<dbReference type="RefSeq" id="XP_005792611.1">
    <property type="nucleotide sequence ID" value="XM_005792554.1"/>
</dbReference>
<keyword evidence="3" id="KW-1185">Reference proteome</keyword>
<dbReference type="KEGG" id="ehx:EMIHUDRAFT_454330"/>